<dbReference type="OrthoDB" id="5583264at2759"/>
<keyword evidence="1" id="KW-0436">Ligase</keyword>
<dbReference type="Pfam" id="PF00795">
    <property type="entry name" value="CN_hydrolase"/>
    <property type="match status" value="1"/>
</dbReference>
<dbReference type="InterPro" id="IPR036526">
    <property type="entry name" value="C-N_Hydrolase_sf"/>
</dbReference>
<dbReference type="InterPro" id="IPR003694">
    <property type="entry name" value="NAD_synthase"/>
</dbReference>
<dbReference type="GO" id="GO:0009435">
    <property type="term" value="P:NAD+ biosynthetic process"/>
    <property type="evidence" value="ECO:0007669"/>
    <property type="project" value="InterPro"/>
</dbReference>
<dbReference type="Gene3D" id="3.60.110.10">
    <property type="entry name" value="Carbon-nitrogen hydrolase"/>
    <property type="match status" value="1"/>
</dbReference>
<dbReference type="AlphaFoldDB" id="A0A7C8RI51"/>
<sequence length="174" mass="19817">MRRFVSVSLNQWAGDWIGNCDRIKESIRRSKAAGASLRVGPELEICGSDCLDSFFEDDLYLHSWEMLGCILADRECHDILLCIGMPVKHGGKRYNSKVFALDGKILLIAPQTVRWSDQNSRDSKYFSLWKKRGITEEYRLPDFLKKAHGTGFVPFGDSSISFLEGRVTLAPEFY</sequence>
<evidence type="ECO:0000313" key="5">
    <source>
        <dbReference type="Proteomes" id="UP000474640"/>
    </source>
</evidence>
<dbReference type="PANTHER" id="PTHR23090">
    <property type="entry name" value="NH 3 /GLUTAMINE-DEPENDENT NAD + SYNTHETASE"/>
    <property type="match status" value="1"/>
</dbReference>
<gene>
    <name evidence="4" type="primary">QNS1_1</name>
    <name evidence="4" type="ORF">TWF970_007064</name>
</gene>
<name>A0A7C8RI51_ORBOL</name>
<dbReference type="GO" id="GO:0005737">
    <property type="term" value="C:cytoplasm"/>
    <property type="evidence" value="ECO:0007669"/>
    <property type="project" value="InterPro"/>
</dbReference>
<dbReference type="GO" id="GO:0004359">
    <property type="term" value="F:glutaminase activity"/>
    <property type="evidence" value="ECO:0007669"/>
    <property type="project" value="InterPro"/>
</dbReference>
<dbReference type="EMBL" id="JAABOJ010000004">
    <property type="protein sequence ID" value="KAF3287338.1"/>
    <property type="molecule type" value="Genomic_DNA"/>
</dbReference>
<evidence type="ECO:0000313" key="4">
    <source>
        <dbReference type="EMBL" id="KAF3287338.1"/>
    </source>
</evidence>
<dbReference type="InterPro" id="IPR003010">
    <property type="entry name" value="C-N_Hydrolase"/>
</dbReference>
<evidence type="ECO:0000256" key="1">
    <source>
        <dbReference type="ARBA" id="ARBA00022598"/>
    </source>
</evidence>
<accession>A0A7C8RI51</accession>
<comment type="caution">
    <text evidence="4">The sequence shown here is derived from an EMBL/GenBank/DDBJ whole genome shotgun (WGS) entry which is preliminary data.</text>
</comment>
<dbReference type="PROSITE" id="PS50263">
    <property type="entry name" value="CN_HYDROLASE"/>
    <property type="match status" value="1"/>
</dbReference>
<reference evidence="4 5" key="1">
    <citation type="submission" date="2020-01" db="EMBL/GenBank/DDBJ databases">
        <authorList>
            <person name="Palmer J.M."/>
        </authorList>
    </citation>
    <scope>NUCLEOTIDE SEQUENCE [LARGE SCALE GENOMIC DNA]</scope>
    <source>
        <strain evidence="4 5">TWF970</strain>
    </source>
</reference>
<dbReference type="SUPFAM" id="SSF56317">
    <property type="entry name" value="Carbon-nitrogen hydrolase"/>
    <property type="match status" value="1"/>
</dbReference>
<evidence type="ECO:0000259" key="3">
    <source>
        <dbReference type="PROSITE" id="PS50263"/>
    </source>
</evidence>
<proteinExistence type="predicted"/>
<feature type="domain" description="CN hydrolase" evidence="3">
    <location>
        <begin position="2"/>
        <end position="174"/>
    </location>
</feature>
<protein>
    <recommendedName>
        <fullName evidence="2">NAD(+) synthase [glutamine-hydrolyzing]</fullName>
    </recommendedName>
</protein>
<evidence type="ECO:0000256" key="2">
    <source>
        <dbReference type="ARBA" id="ARBA00030681"/>
    </source>
</evidence>
<dbReference type="GO" id="GO:0003952">
    <property type="term" value="F:NAD+ synthase (glutamine-hydrolyzing) activity"/>
    <property type="evidence" value="ECO:0007669"/>
    <property type="project" value="InterPro"/>
</dbReference>
<organism evidence="4 5">
    <name type="scientific">Orbilia oligospora</name>
    <name type="common">Nematode-trapping fungus</name>
    <name type="synonym">Arthrobotrys oligospora</name>
    <dbReference type="NCBI Taxonomy" id="2813651"/>
    <lineage>
        <taxon>Eukaryota</taxon>
        <taxon>Fungi</taxon>
        <taxon>Dikarya</taxon>
        <taxon>Ascomycota</taxon>
        <taxon>Pezizomycotina</taxon>
        <taxon>Orbiliomycetes</taxon>
        <taxon>Orbiliales</taxon>
        <taxon>Orbiliaceae</taxon>
        <taxon>Orbilia</taxon>
    </lineage>
</organism>
<dbReference type="Proteomes" id="UP000474640">
    <property type="component" value="Unassembled WGS sequence"/>
</dbReference>
<dbReference type="PANTHER" id="PTHR23090:SF9">
    <property type="entry name" value="GLUTAMINE-DEPENDENT NAD(+) SYNTHETASE"/>
    <property type="match status" value="1"/>
</dbReference>